<gene>
    <name evidence="3" type="ORF">H2201_007328</name>
</gene>
<dbReference type="EMBL" id="JAPDRL010000074">
    <property type="protein sequence ID" value="KAJ9659579.1"/>
    <property type="molecule type" value="Genomic_DNA"/>
</dbReference>
<evidence type="ECO:0000313" key="3">
    <source>
        <dbReference type="EMBL" id="KAJ9659579.1"/>
    </source>
</evidence>
<feature type="transmembrane region" description="Helical" evidence="2">
    <location>
        <begin position="166"/>
        <end position="189"/>
    </location>
</feature>
<evidence type="ECO:0000313" key="4">
    <source>
        <dbReference type="Proteomes" id="UP001172684"/>
    </source>
</evidence>
<evidence type="ECO:0000256" key="1">
    <source>
        <dbReference type="SAM" id="MobiDB-lite"/>
    </source>
</evidence>
<feature type="transmembrane region" description="Helical" evidence="2">
    <location>
        <begin position="122"/>
        <end position="145"/>
    </location>
</feature>
<feature type="transmembrane region" description="Helical" evidence="2">
    <location>
        <begin position="47"/>
        <end position="72"/>
    </location>
</feature>
<feature type="compositionally biased region" description="Gly residues" evidence="1">
    <location>
        <begin position="1"/>
        <end position="16"/>
    </location>
</feature>
<comment type="caution">
    <text evidence="3">The sequence shown here is derived from an EMBL/GenBank/DDBJ whole genome shotgun (WGS) entry which is preliminary data.</text>
</comment>
<feature type="region of interest" description="Disordered" evidence="1">
    <location>
        <begin position="1"/>
        <end position="25"/>
    </location>
</feature>
<feature type="transmembrane region" description="Helical" evidence="2">
    <location>
        <begin position="258"/>
        <end position="283"/>
    </location>
</feature>
<dbReference type="Proteomes" id="UP001172684">
    <property type="component" value="Unassembled WGS sequence"/>
</dbReference>
<keyword evidence="4" id="KW-1185">Reference proteome</keyword>
<sequence>MGRGGGSSSGGGGGTTTGDSGSSAASNSTTSLSSILDQRFPATHFKYILPTAMFVVSAICVLCFIGFIVWYAWIRAKNNQTKKLLRWAVIGFSIFLMTLYFGLDVADRVLLELGEKRILMHWPFMITLEALSLFGDVMLMTFLLVPLARELSNHARIPEQSTSFTILCHIGLNYVLTGLAIASIAAFVYKLVTDQFFDEDFREAMAESGSKPMMILAAYTKLNVAFYGLYFAGAISITVIATRAFMRLRRASALRRTFLICLPLLCASVLVRTLGKFIYAIVFKLQARAQTSSTQLIHTILYGLLSVVIYATILVIAGSDDWESDIGPVGRNVEYGPVAFTSYGETQYKAEGVDVRVQETPLMGHVDQGYTYNHRN</sequence>
<protein>
    <submittedName>
        <fullName evidence="3">Uncharacterized protein</fullName>
    </submittedName>
</protein>
<keyword evidence="2" id="KW-1133">Transmembrane helix</keyword>
<keyword evidence="2" id="KW-0812">Transmembrane</keyword>
<keyword evidence="2" id="KW-0472">Membrane</keyword>
<organism evidence="3 4">
    <name type="scientific">Coniosporium apollinis</name>
    <dbReference type="NCBI Taxonomy" id="61459"/>
    <lineage>
        <taxon>Eukaryota</taxon>
        <taxon>Fungi</taxon>
        <taxon>Dikarya</taxon>
        <taxon>Ascomycota</taxon>
        <taxon>Pezizomycotina</taxon>
        <taxon>Dothideomycetes</taxon>
        <taxon>Dothideomycetes incertae sedis</taxon>
        <taxon>Coniosporium</taxon>
    </lineage>
</organism>
<feature type="transmembrane region" description="Helical" evidence="2">
    <location>
        <begin position="295"/>
        <end position="317"/>
    </location>
</feature>
<evidence type="ECO:0000256" key="2">
    <source>
        <dbReference type="SAM" id="Phobius"/>
    </source>
</evidence>
<reference evidence="3" key="1">
    <citation type="submission" date="2022-10" db="EMBL/GenBank/DDBJ databases">
        <title>Culturing micro-colonial fungi from biological soil crusts in the Mojave desert and describing Neophaeococcomyces mojavensis, and introducing the new genera and species Taxawa tesnikishii.</title>
        <authorList>
            <person name="Kurbessoian T."/>
            <person name="Stajich J.E."/>
        </authorList>
    </citation>
    <scope>NUCLEOTIDE SEQUENCE</scope>
    <source>
        <strain evidence="3">TK_1</strain>
    </source>
</reference>
<feature type="transmembrane region" description="Helical" evidence="2">
    <location>
        <begin position="224"/>
        <end position="246"/>
    </location>
</feature>
<proteinExistence type="predicted"/>
<name>A0ABQ9NJD1_9PEZI</name>
<feature type="transmembrane region" description="Helical" evidence="2">
    <location>
        <begin position="84"/>
        <end position="102"/>
    </location>
</feature>
<accession>A0ABQ9NJD1</accession>